<evidence type="ECO:0000313" key="4">
    <source>
        <dbReference type="Proteomes" id="UP000199328"/>
    </source>
</evidence>
<name>A0A1G8YJT2_9RHOB</name>
<dbReference type="InterPro" id="IPR050237">
    <property type="entry name" value="ATP-dep_AMP-bd_enzyme"/>
</dbReference>
<dbReference type="RefSeq" id="WP_092497534.1">
    <property type="nucleotide sequence ID" value="NZ_FNFV01000001.1"/>
</dbReference>
<dbReference type="Pfam" id="PF13193">
    <property type="entry name" value="AMP-binding_C"/>
    <property type="match status" value="1"/>
</dbReference>
<dbReference type="Gene3D" id="3.30.300.30">
    <property type="match status" value="1"/>
</dbReference>
<keyword evidence="4" id="KW-1185">Reference proteome</keyword>
<dbReference type="EMBL" id="FNFV01000001">
    <property type="protein sequence ID" value="SDK02704.1"/>
    <property type="molecule type" value="Genomic_DNA"/>
</dbReference>
<dbReference type="PANTHER" id="PTHR43767:SF1">
    <property type="entry name" value="NONRIBOSOMAL PEPTIDE SYNTHASE PES1 (EUROFUNG)-RELATED"/>
    <property type="match status" value="1"/>
</dbReference>
<dbReference type="SUPFAM" id="SSF56801">
    <property type="entry name" value="Acetyl-CoA synthetase-like"/>
    <property type="match status" value="1"/>
</dbReference>
<sequence>MTIDRWIAEKAAAQPEKPALIFEGAALNYGDVAGEIDARAEALRRAGVGRGDRVAWYGLNAPEVFILLFACARLGAMLVPLNWRLAEGEIAQIVESCDPTLVIHDEDFAGAARHLSGRRVVAAGAPLPEGRPAKAEAAGEDDPLLIVYTSGSTGRPKGAVLTQAALVANAAMSVEAHAMTPDDTVLNVLPLFHVGGLNILCTPAFSIGATVELHRRFEPAAMAQALARVDLAITVPTVLQAVMETPQWAAADLSRLRAISIGSTDVPVPLIEAVHARGVPVIQIYGATETAPFAIYQRVEEAHATVGSIGRAGSACEIRLVKGDGSDAGPGESGEIWVKGPNTLIEYWRAPEETAAAMRDGWFRTGDVARRDENGLYWFRDRIKHVIISGGENIYPAEIERVLRDHPGIREVAVVGRPDAKWGEVPVAVVVRADPALTPESVLGHLEGRIARYKRPRVVVFVEALPRNAMGKVVAAEVRRMIASMHAGENAET</sequence>
<evidence type="ECO:0000313" key="3">
    <source>
        <dbReference type="EMBL" id="SDK02704.1"/>
    </source>
</evidence>
<dbReference type="OrthoDB" id="9803968at2"/>
<reference evidence="4" key="1">
    <citation type="submission" date="2016-10" db="EMBL/GenBank/DDBJ databases">
        <authorList>
            <person name="Varghese N."/>
            <person name="Submissions S."/>
        </authorList>
    </citation>
    <scope>NUCLEOTIDE SEQUENCE [LARGE SCALE GENOMIC DNA]</scope>
    <source>
        <strain evidence="4">CGMCC 1.10789</strain>
    </source>
</reference>
<dbReference type="STRING" id="990712.SAMN05216257_101342"/>
<protein>
    <submittedName>
        <fullName evidence="3">Fatty-acyl-CoA synthase</fullName>
    </submittedName>
</protein>
<dbReference type="InterPro" id="IPR042099">
    <property type="entry name" value="ANL_N_sf"/>
</dbReference>
<proteinExistence type="predicted"/>
<dbReference type="InterPro" id="IPR045851">
    <property type="entry name" value="AMP-bd_C_sf"/>
</dbReference>
<feature type="domain" description="AMP-binding enzyme C-terminal" evidence="2">
    <location>
        <begin position="398"/>
        <end position="472"/>
    </location>
</feature>
<dbReference type="Pfam" id="PF00501">
    <property type="entry name" value="AMP-binding"/>
    <property type="match status" value="1"/>
</dbReference>
<evidence type="ECO:0000259" key="1">
    <source>
        <dbReference type="Pfam" id="PF00501"/>
    </source>
</evidence>
<gene>
    <name evidence="3" type="ORF">SAMN05216257_101342</name>
</gene>
<dbReference type="InterPro" id="IPR020845">
    <property type="entry name" value="AMP-binding_CS"/>
</dbReference>
<accession>A0A1G8YJT2</accession>
<dbReference type="GO" id="GO:0016878">
    <property type="term" value="F:acid-thiol ligase activity"/>
    <property type="evidence" value="ECO:0007669"/>
    <property type="project" value="UniProtKB-ARBA"/>
</dbReference>
<dbReference type="PANTHER" id="PTHR43767">
    <property type="entry name" value="LONG-CHAIN-FATTY-ACID--COA LIGASE"/>
    <property type="match status" value="1"/>
</dbReference>
<dbReference type="Proteomes" id="UP000199328">
    <property type="component" value="Unassembled WGS sequence"/>
</dbReference>
<dbReference type="Gene3D" id="3.40.50.12780">
    <property type="entry name" value="N-terminal domain of ligase-like"/>
    <property type="match status" value="1"/>
</dbReference>
<dbReference type="PROSITE" id="PS00455">
    <property type="entry name" value="AMP_BINDING"/>
    <property type="match status" value="1"/>
</dbReference>
<dbReference type="AlphaFoldDB" id="A0A1G8YJT2"/>
<organism evidence="3 4">
    <name type="scientific">Meinhardsimonia xiamenensis</name>
    <dbReference type="NCBI Taxonomy" id="990712"/>
    <lineage>
        <taxon>Bacteria</taxon>
        <taxon>Pseudomonadati</taxon>
        <taxon>Pseudomonadota</taxon>
        <taxon>Alphaproteobacteria</taxon>
        <taxon>Rhodobacterales</taxon>
        <taxon>Paracoccaceae</taxon>
        <taxon>Meinhardsimonia</taxon>
    </lineage>
</organism>
<dbReference type="InterPro" id="IPR025110">
    <property type="entry name" value="AMP-bd_C"/>
</dbReference>
<evidence type="ECO:0000259" key="2">
    <source>
        <dbReference type="Pfam" id="PF13193"/>
    </source>
</evidence>
<dbReference type="InterPro" id="IPR000873">
    <property type="entry name" value="AMP-dep_synth/lig_dom"/>
</dbReference>
<feature type="domain" description="AMP-dependent synthetase/ligase" evidence="1">
    <location>
        <begin position="8"/>
        <end position="348"/>
    </location>
</feature>